<dbReference type="InterPro" id="IPR007454">
    <property type="entry name" value="UPF0250_YbeD-like"/>
</dbReference>
<dbReference type="HAMAP" id="MF_00659">
    <property type="entry name" value="UPF0250"/>
    <property type="match status" value="1"/>
</dbReference>
<dbReference type="PANTHER" id="PTHR38036">
    <property type="entry name" value="UPF0250 PROTEIN YBED"/>
    <property type="match status" value="1"/>
</dbReference>
<dbReference type="Proteomes" id="UP000636949">
    <property type="component" value="Unassembled WGS sequence"/>
</dbReference>
<comment type="caution">
    <text evidence="4">The sequence shown here is derived from an EMBL/GenBank/DDBJ whole genome shotgun (WGS) entry which is preliminary data.</text>
</comment>
<feature type="compositionally biased region" description="Basic and acidic residues" evidence="3">
    <location>
        <begin position="1"/>
        <end position="16"/>
    </location>
</feature>
<dbReference type="InterPro" id="IPR027471">
    <property type="entry name" value="YbeD-like_sf"/>
</dbReference>
<proteinExistence type="inferred from homology"/>
<evidence type="ECO:0000313" key="5">
    <source>
        <dbReference type="Proteomes" id="UP000636949"/>
    </source>
</evidence>
<dbReference type="Gene3D" id="3.30.70.260">
    <property type="match status" value="1"/>
</dbReference>
<gene>
    <name evidence="4" type="ORF">GCM10010995_09330</name>
</gene>
<evidence type="ECO:0000256" key="1">
    <source>
        <dbReference type="ARBA" id="ARBA00008460"/>
    </source>
</evidence>
<evidence type="ECO:0000256" key="3">
    <source>
        <dbReference type="SAM" id="MobiDB-lite"/>
    </source>
</evidence>
<dbReference type="SUPFAM" id="SSF117991">
    <property type="entry name" value="YbeD/HP0495-like"/>
    <property type="match status" value="1"/>
</dbReference>
<dbReference type="Pfam" id="PF04359">
    <property type="entry name" value="DUF493"/>
    <property type="match status" value="1"/>
</dbReference>
<comment type="similarity">
    <text evidence="1 2">Belongs to the UPF0250 family.</text>
</comment>
<accession>A0A8J2Z3E6</accession>
<dbReference type="RefSeq" id="WP_117001911.1">
    <property type="nucleotide sequence ID" value="NZ_BMJS01000007.1"/>
</dbReference>
<reference evidence="4" key="1">
    <citation type="journal article" date="2014" name="Int. J. Syst. Evol. Microbiol.">
        <title>Complete genome sequence of Corynebacterium casei LMG S-19264T (=DSM 44701T), isolated from a smear-ripened cheese.</title>
        <authorList>
            <consortium name="US DOE Joint Genome Institute (JGI-PGF)"/>
            <person name="Walter F."/>
            <person name="Albersmeier A."/>
            <person name="Kalinowski J."/>
            <person name="Ruckert C."/>
        </authorList>
    </citation>
    <scope>NUCLEOTIDE SEQUENCE</scope>
    <source>
        <strain evidence="4">CGMCC 1.15758</strain>
    </source>
</reference>
<dbReference type="EMBL" id="BMJS01000007">
    <property type="protein sequence ID" value="GGF94218.1"/>
    <property type="molecule type" value="Genomic_DNA"/>
</dbReference>
<keyword evidence="5" id="KW-1185">Reference proteome</keyword>
<organism evidence="4 5">
    <name type="scientific">Cysteiniphilum litorale</name>
    <dbReference type="NCBI Taxonomy" id="2056700"/>
    <lineage>
        <taxon>Bacteria</taxon>
        <taxon>Pseudomonadati</taxon>
        <taxon>Pseudomonadota</taxon>
        <taxon>Gammaproteobacteria</taxon>
        <taxon>Thiotrichales</taxon>
        <taxon>Fastidiosibacteraceae</taxon>
        <taxon>Cysteiniphilum</taxon>
    </lineage>
</organism>
<reference evidence="4" key="2">
    <citation type="submission" date="2020-09" db="EMBL/GenBank/DDBJ databases">
        <authorList>
            <person name="Sun Q."/>
            <person name="Zhou Y."/>
        </authorList>
    </citation>
    <scope>NUCLEOTIDE SEQUENCE</scope>
    <source>
        <strain evidence="4">CGMCC 1.15758</strain>
    </source>
</reference>
<feature type="compositionally biased region" description="Basic and acidic residues" evidence="3">
    <location>
        <begin position="23"/>
        <end position="32"/>
    </location>
</feature>
<dbReference type="PANTHER" id="PTHR38036:SF1">
    <property type="entry name" value="UPF0250 PROTEIN YBED"/>
    <property type="match status" value="1"/>
</dbReference>
<dbReference type="AlphaFoldDB" id="A0A8J2Z3E6"/>
<evidence type="ECO:0000256" key="2">
    <source>
        <dbReference type="HAMAP-Rule" id="MF_00659"/>
    </source>
</evidence>
<sequence>MSNNGKKETPENKKEQALPAETTKAEGSETKQTETLFEFPCRFPIKIMANPQKEVAEFVLNTLEKYIENPEKIEFTTRESKTGKYISITAIFEATSKEQLDNIYQALSGHPEIHMVL</sequence>
<evidence type="ECO:0000313" key="4">
    <source>
        <dbReference type="EMBL" id="GGF94218.1"/>
    </source>
</evidence>
<protein>
    <recommendedName>
        <fullName evidence="2">UPF0250 protein GCM10010995_09330</fullName>
    </recommendedName>
</protein>
<name>A0A8J2Z3E6_9GAMM</name>
<dbReference type="OrthoDB" id="9793424at2"/>
<feature type="region of interest" description="Disordered" evidence="3">
    <location>
        <begin position="1"/>
        <end position="32"/>
    </location>
</feature>